<accession>A0A9D2LII3</accession>
<evidence type="ECO:0000313" key="2">
    <source>
        <dbReference type="Proteomes" id="UP000823824"/>
    </source>
</evidence>
<reference evidence="1" key="1">
    <citation type="journal article" date="2021" name="PeerJ">
        <title>Extensive microbial diversity within the chicken gut microbiome revealed by metagenomics and culture.</title>
        <authorList>
            <person name="Gilroy R."/>
            <person name="Ravi A."/>
            <person name="Getino M."/>
            <person name="Pursley I."/>
            <person name="Horton D.L."/>
            <person name="Alikhan N.F."/>
            <person name="Baker D."/>
            <person name="Gharbi K."/>
            <person name="Hall N."/>
            <person name="Watson M."/>
            <person name="Adriaenssens E.M."/>
            <person name="Foster-Nyarko E."/>
            <person name="Jarju S."/>
            <person name="Secka A."/>
            <person name="Antonio M."/>
            <person name="Oren A."/>
            <person name="Chaudhuri R.R."/>
            <person name="La Ragione R."/>
            <person name="Hildebrand F."/>
            <person name="Pallen M.J."/>
        </authorList>
    </citation>
    <scope>NUCLEOTIDE SEQUENCE</scope>
    <source>
        <strain evidence="1">ChiBcec18-1249</strain>
    </source>
</reference>
<proteinExistence type="predicted"/>
<comment type="caution">
    <text evidence="1">The sequence shown here is derived from an EMBL/GenBank/DDBJ whole genome shotgun (WGS) entry which is preliminary data.</text>
</comment>
<name>A0A9D2LII3_9FIRM</name>
<sequence>MNVMKVVYQYTDIERPSKSGKTYTTTAYNEDGYLETITFTTADGTPFYTLTVDGELVEYFSTNASETTAPNDDLGYIYSFDGDDWIYAANNGQSYVDTNAGSHVMIQTGYVDVSGGITSTDTNWSVSIEDGPLSYLTEGDEFDVVLTFNTPVVFDEEAFESYDWTVTADGVTLTCEAELTTEGTAQVAPVVTIHVTVESVTATVSNMTASFESVA</sequence>
<gene>
    <name evidence="1" type="ORF">H9787_04065</name>
</gene>
<organism evidence="1 2">
    <name type="scientific">Candidatus Oscillibacter excrementigallinarum</name>
    <dbReference type="NCBI Taxonomy" id="2838716"/>
    <lineage>
        <taxon>Bacteria</taxon>
        <taxon>Bacillati</taxon>
        <taxon>Bacillota</taxon>
        <taxon>Clostridia</taxon>
        <taxon>Eubacteriales</taxon>
        <taxon>Oscillospiraceae</taxon>
        <taxon>Oscillibacter</taxon>
    </lineage>
</organism>
<reference evidence="1" key="2">
    <citation type="submission" date="2021-04" db="EMBL/GenBank/DDBJ databases">
        <authorList>
            <person name="Gilroy R."/>
        </authorList>
    </citation>
    <scope>NUCLEOTIDE SEQUENCE</scope>
    <source>
        <strain evidence="1">ChiBcec18-1249</strain>
    </source>
</reference>
<protein>
    <submittedName>
        <fullName evidence="1">Uncharacterized protein</fullName>
    </submittedName>
</protein>
<evidence type="ECO:0000313" key="1">
    <source>
        <dbReference type="EMBL" id="HJB12865.1"/>
    </source>
</evidence>
<dbReference type="EMBL" id="DWZJ01000031">
    <property type="protein sequence ID" value="HJB12865.1"/>
    <property type="molecule type" value="Genomic_DNA"/>
</dbReference>
<dbReference type="AlphaFoldDB" id="A0A9D2LII3"/>
<dbReference type="Proteomes" id="UP000823824">
    <property type="component" value="Unassembled WGS sequence"/>
</dbReference>